<accession>A0A482V6D7</accession>
<reference evidence="2 3" key="1">
    <citation type="submission" date="2017-03" db="EMBL/GenBank/DDBJ databases">
        <title>Genome of the blue death feigning beetle - Asbolus verrucosus.</title>
        <authorList>
            <person name="Rider S.D."/>
        </authorList>
    </citation>
    <scope>NUCLEOTIDE SEQUENCE [LARGE SCALE GENOMIC DNA]</scope>
    <source>
        <strain evidence="2">Butters</strain>
        <tissue evidence="2">Head and leg muscle</tissue>
    </source>
</reference>
<feature type="signal peptide" evidence="1">
    <location>
        <begin position="1"/>
        <end position="18"/>
    </location>
</feature>
<dbReference type="OrthoDB" id="6763840at2759"/>
<feature type="chain" id="PRO_5019821529" evidence="1">
    <location>
        <begin position="19"/>
        <end position="183"/>
    </location>
</feature>
<organism evidence="2 3">
    <name type="scientific">Asbolus verrucosus</name>
    <name type="common">Desert ironclad beetle</name>
    <dbReference type="NCBI Taxonomy" id="1661398"/>
    <lineage>
        <taxon>Eukaryota</taxon>
        <taxon>Metazoa</taxon>
        <taxon>Ecdysozoa</taxon>
        <taxon>Arthropoda</taxon>
        <taxon>Hexapoda</taxon>
        <taxon>Insecta</taxon>
        <taxon>Pterygota</taxon>
        <taxon>Neoptera</taxon>
        <taxon>Endopterygota</taxon>
        <taxon>Coleoptera</taxon>
        <taxon>Polyphaga</taxon>
        <taxon>Cucujiformia</taxon>
        <taxon>Tenebrionidae</taxon>
        <taxon>Pimeliinae</taxon>
        <taxon>Asbolus</taxon>
    </lineage>
</organism>
<name>A0A482V6D7_ASBVE</name>
<gene>
    <name evidence="2" type="ORF">BDFB_006699</name>
</gene>
<keyword evidence="1" id="KW-0732">Signal</keyword>
<keyword evidence="3" id="KW-1185">Reference proteome</keyword>
<proteinExistence type="predicted"/>
<evidence type="ECO:0000256" key="1">
    <source>
        <dbReference type="SAM" id="SignalP"/>
    </source>
</evidence>
<sequence length="183" mass="19468">MNTCHLVALFVAVAASTAEITVWPGPFADHILGQPVEDTPEVAAAKRQHAEAHSQVRAILPELPLEERFPNVHAPVIAPQHPVVIPQHVQQPVVVTVKPQFTHFVEEVPRSSAEVDAARALAKVVAEAKDLLQKLNSAELPAVAPPVQPAVVGSNYVPVDTPEVAAAKLEHARAVAAALRLAQ</sequence>
<dbReference type="EMBL" id="QDEB01132013">
    <property type="protein sequence ID" value="RZB39019.1"/>
    <property type="molecule type" value="Genomic_DNA"/>
</dbReference>
<dbReference type="Proteomes" id="UP000292052">
    <property type="component" value="Unassembled WGS sequence"/>
</dbReference>
<dbReference type="AlphaFoldDB" id="A0A482V6D7"/>
<comment type="caution">
    <text evidence="2">The sequence shown here is derived from an EMBL/GenBank/DDBJ whole genome shotgun (WGS) entry which is preliminary data.</text>
</comment>
<evidence type="ECO:0000313" key="2">
    <source>
        <dbReference type="EMBL" id="RZB39019.1"/>
    </source>
</evidence>
<evidence type="ECO:0000313" key="3">
    <source>
        <dbReference type="Proteomes" id="UP000292052"/>
    </source>
</evidence>
<protein>
    <submittedName>
        <fullName evidence="2">Uncharacterized protein</fullName>
    </submittedName>
</protein>